<organism evidence="3 4">
    <name type="scientific">Dendroctonus ponderosae</name>
    <name type="common">Mountain pine beetle</name>
    <dbReference type="NCBI Taxonomy" id="77166"/>
    <lineage>
        <taxon>Eukaryota</taxon>
        <taxon>Metazoa</taxon>
        <taxon>Ecdysozoa</taxon>
        <taxon>Arthropoda</taxon>
        <taxon>Hexapoda</taxon>
        <taxon>Insecta</taxon>
        <taxon>Pterygota</taxon>
        <taxon>Neoptera</taxon>
        <taxon>Endopterygota</taxon>
        <taxon>Coleoptera</taxon>
        <taxon>Polyphaga</taxon>
        <taxon>Cucujiformia</taxon>
        <taxon>Curculionidae</taxon>
        <taxon>Scolytinae</taxon>
        <taxon>Dendroctonus</taxon>
    </lineage>
</organism>
<proteinExistence type="predicted"/>
<dbReference type="GeneID" id="109546919"/>
<protein>
    <submittedName>
        <fullName evidence="3">Uncharacterized protein</fullName>
    </submittedName>
</protein>
<evidence type="ECO:0000256" key="2">
    <source>
        <dbReference type="SAM" id="Phobius"/>
    </source>
</evidence>
<dbReference type="RefSeq" id="XP_019773649.1">
    <property type="nucleotide sequence ID" value="XM_019918090.2"/>
</dbReference>
<keyword evidence="4" id="KW-1185">Reference proteome</keyword>
<accession>A0AAR5QK94</accession>
<keyword evidence="2" id="KW-0812">Transmembrane</keyword>
<feature type="region of interest" description="Disordered" evidence="1">
    <location>
        <begin position="23"/>
        <end position="42"/>
    </location>
</feature>
<dbReference type="Proteomes" id="UP000019118">
    <property type="component" value="Unassembled WGS sequence"/>
</dbReference>
<dbReference type="EnsemblMetazoa" id="XM_019918090.1">
    <property type="protein sequence ID" value="XP_019773649.1"/>
    <property type="gene ID" value="LOC109546919"/>
</dbReference>
<reference evidence="3" key="2">
    <citation type="submission" date="2024-08" db="UniProtKB">
        <authorList>
            <consortium name="EnsemblMetazoa"/>
        </authorList>
    </citation>
    <scope>IDENTIFICATION</scope>
</reference>
<name>A0AAR5QK94_DENPD</name>
<feature type="transmembrane region" description="Helical" evidence="2">
    <location>
        <begin position="48"/>
        <end position="72"/>
    </location>
</feature>
<dbReference type="KEGG" id="dpa:109546919"/>
<keyword evidence="2" id="KW-1133">Transmembrane helix</keyword>
<reference evidence="4" key="1">
    <citation type="journal article" date="2013" name="Genome Biol.">
        <title>Draft genome of the mountain pine beetle, Dendroctonus ponderosae Hopkins, a major forest pest.</title>
        <authorList>
            <person name="Keeling C.I."/>
            <person name="Yuen M.M."/>
            <person name="Liao N.Y."/>
            <person name="Docking T.R."/>
            <person name="Chan S.K."/>
            <person name="Taylor G.A."/>
            <person name="Palmquist D.L."/>
            <person name="Jackman S.D."/>
            <person name="Nguyen A."/>
            <person name="Li M."/>
            <person name="Henderson H."/>
            <person name="Janes J.K."/>
            <person name="Zhao Y."/>
            <person name="Pandoh P."/>
            <person name="Moore R."/>
            <person name="Sperling F.A."/>
            <person name="Huber D.P."/>
            <person name="Birol I."/>
            <person name="Jones S.J."/>
            <person name="Bohlmann J."/>
        </authorList>
    </citation>
    <scope>NUCLEOTIDE SEQUENCE</scope>
</reference>
<evidence type="ECO:0000313" key="3">
    <source>
        <dbReference type="EnsemblMetazoa" id="XP_019773649.1"/>
    </source>
</evidence>
<dbReference type="AlphaFoldDB" id="A0AAR5QK94"/>
<evidence type="ECO:0000313" key="4">
    <source>
        <dbReference type="Proteomes" id="UP000019118"/>
    </source>
</evidence>
<keyword evidence="2" id="KW-0472">Membrane</keyword>
<feature type="region of interest" description="Disordered" evidence="1">
    <location>
        <begin position="222"/>
        <end position="241"/>
    </location>
</feature>
<evidence type="ECO:0000256" key="1">
    <source>
        <dbReference type="SAM" id="MobiDB-lite"/>
    </source>
</evidence>
<sequence>MNHSTLYGMVEKTLRMELERNIRSPGNKGHVPGSSNKSTSASNTNQGYATLIVMLAVLTIIVLFCCFSAPGIRNLCKRYIFRSCPYDDPEVDNGSTPIPESSTPTVILLPYGRMLVVDRSIFSQLQADQSGIDLLELSANLIRNQSDTVRLTCSTPSILDSDTTSKGLSPTSLGFGPPAYEDIFGLRELDLPPSYSEVSLLLLNNLRNGECIELEEVQVQPQKTTENGANGDCTRESGTSL</sequence>